<feature type="compositionally biased region" description="Low complexity" evidence="1">
    <location>
        <begin position="228"/>
        <end position="252"/>
    </location>
</feature>
<evidence type="ECO:0000256" key="1">
    <source>
        <dbReference type="SAM" id="MobiDB-lite"/>
    </source>
</evidence>
<protein>
    <submittedName>
        <fullName evidence="2">Uncharacterized protein</fullName>
    </submittedName>
</protein>
<dbReference type="AlphaFoldDB" id="A0A9P6RSZ7"/>
<feature type="region of interest" description="Disordered" evidence="1">
    <location>
        <begin position="1"/>
        <end position="35"/>
    </location>
</feature>
<evidence type="ECO:0000313" key="2">
    <source>
        <dbReference type="EMBL" id="KAG0328479.1"/>
    </source>
</evidence>
<keyword evidence="3" id="KW-1185">Reference proteome</keyword>
<accession>A0A9P6RSZ7</accession>
<feature type="region of interest" description="Disordered" evidence="1">
    <location>
        <begin position="83"/>
        <end position="121"/>
    </location>
</feature>
<evidence type="ECO:0000313" key="3">
    <source>
        <dbReference type="Proteomes" id="UP000738325"/>
    </source>
</evidence>
<feature type="compositionally biased region" description="Basic residues" evidence="1">
    <location>
        <begin position="256"/>
        <end position="267"/>
    </location>
</feature>
<organism evidence="2 3">
    <name type="scientific">Dissophora globulifera</name>
    <dbReference type="NCBI Taxonomy" id="979702"/>
    <lineage>
        <taxon>Eukaryota</taxon>
        <taxon>Fungi</taxon>
        <taxon>Fungi incertae sedis</taxon>
        <taxon>Mucoromycota</taxon>
        <taxon>Mortierellomycotina</taxon>
        <taxon>Mortierellomycetes</taxon>
        <taxon>Mortierellales</taxon>
        <taxon>Mortierellaceae</taxon>
        <taxon>Dissophora</taxon>
    </lineage>
</organism>
<dbReference type="EMBL" id="JAAAIP010000033">
    <property type="protein sequence ID" value="KAG0328479.1"/>
    <property type="molecule type" value="Genomic_DNA"/>
</dbReference>
<gene>
    <name evidence="2" type="ORF">BGZ99_005174</name>
</gene>
<feature type="compositionally biased region" description="Polar residues" evidence="1">
    <location>
        <begin position="213"/>
        <end position="227"/>
    </location>
</feature>
<reference evidence="2" key="1">
    <citation type="journal article" date="2020" name="Fungal Divers.">
        <title>Resolving the Mortierellaceae phylogeny through synthesis of multi-gene phylogenetics and phylogenomics.</title>
        <authorList>
            <person name="Vandepol N."/>
            <person name="Liber J."/>
            <person name="Desiro A."/>
            <person name="Na H."/>
            <person name="Kennedy M."/>
            <person name="Barry K."/>
            <person name="Grigoriev I.V."/>
            <person name="Miller A.N."/>
            <person name="O'Donnell K."/>
            <person name="Stajich J.E."/>
            <person name="Bonito G."/>
        </authorList>
    </citation>
    <scope>NUCLEOTIDE SEQUENCE</scope>
    <source>
        <strain evidence="2">REB-010B</strain>
    </source>
</reference>
<comment type="caution">
    <text evidence="2">The sequence shown here is derived from an EMBL/GenBank/DDBJ whole genome shotgun (WGS) entry which is preliminary data.</text>
</comment>
<feature type="compositionally biased region" description="Polar residues" evidence="1">
    <location>
        <begin position="21"/>
        <end position="35"/>
    </location>
</feature>
<proteinExistence type="predicted"/>
<dbReference type="OrthoDB" id="248923at2759"/>
<name>A0A9P6RSZ7_9FUNG</name>
<sequence length="292" mass="30597">MRPPSAAAVRSSTFHGMESVSALSPTQNGEHSMSSSYGGSLAGIAAGMGALSIQPINISEEKLPPFGHSAAHLRMINALPESASSISTHDQPRGSPISSDKDGPSPGLSVNGDPTFGSLHGTQLVNHASSLSSSTASSVASLSAANPLTTAGNASAAASVPGPGVTMARPGLRTVGSSENFAWRVRSGSMLRRNEEQEVFSKGGFQPSRPPHSVNSFSGQQVQQPTLPQGHYHQHPGYQQQQYSYTQESGSSDMHRYRRASSPRRRSISMTNLNGGLSMIMIPSKKVCEDNG</sequence>
<feature type="region of interest" description="Disordered" evidence="1">
    <location>
        <begin position="196"/>
        <end position="270"/>
    </location>
</feature>
<dbReference type="Proteomes" id="UP000738325">
    <property type="component" value="Unassembled WGS sequence"/>
</dbReference>